<dbReference type="SUPFAM" id="SSF54791">
    <property type="entry name" value="Eukaryotic type KH-domain (KH-domain type I)"/>
    <property type="match status" value="1"/>
</dbReference>
<reference evidence="3 4" key="1">
    <citation type="submission" date="2013-11" db="EMBL/GenBank/DDBJ databases">
        <title>Draft genome of the bovine lungworm Dictyocaulus viviparus.</title>
        <authorList>
            <person name="Mitreva M."/>
        </authorList>
    </citation>
    <scope>NUCLEOTIDE SEQUENCE [LARGE SCALE GENOMIC DNA]</scope>
    <source>
        <strain evidence="3 4">HannoverDv2000</strain>
    </source>
</reference>
<name>A0A0D8Y1P7_DICVI</name>
<dbReference type="AlphaFoldDB" id="A0A0D8Y1P7"/>
<dbReference type="GO" id="GO:0003729">
    <property type="term" value="F:mRNA binding"/>
    <property type="evidence" value="ECO:0007669"/>
    <property type="project" value="TreeGrafter"/>
</dbReference>
<dbReference type="Gene3D" id="3.30.1370.10">
    <property type="entry name" value="K Homology domain, type 1"/>
    <property type="match status" value="1"/>
</dbReference>
<dbReference type="EMBL" id="KN716198">
    <property type="protein sequence ID" value="KJH50758.1"/>
    <property type="molecule type" value="Genomic_DNA"/>
</dbReference>
<protein>
    <submittedName>
        <fullName evidence="3">KH domain protein</fullName>
    </submittedName>
</protein>
<dbReference type="Proteomes" id="UP000053766">
    <property type="component" value="Unassembled WGS sequence"/>
</dbReference>
<keyword evidence="4" id="KW-1185">Reference proteome</keyword>
<dbReference type="PANTHER" id="PTHR11208:SF147">
    <property type="entry name" value="RNA-BINDING PROTEIN ASD-2"/>
    <property type="match status" value="1"/>
</dbReference>
<evidence type="ECO:0000259" key="2">
    <source>
        <dbReference type="SMART" id="SM00322"/>
    </source>
</evidence>
<accession>A0A0D8Y1P7</accession>
<gene>
    <name evidence="3" type="ORF">DICVIV_03105</name>
</gene>
<evidence type="ECO:0000313" key="4">
    <source>
        <dbReference type="Proteomes" id="UP000053766"/>
    </source>
</evidence>
<feature type="domain" description="K Homology" evidence="2">
    <location>
        <begin position="238"/>
        <end position="356"/>
    </location>
</feature>
<dbReference type="InterPro" id="IPR055256">
    <property type="entry name" value="KH_1_KHDC4/BBP-like"/>
</dbReference>
<dbReference type="STRING" id="29172.A0A0D8Y1P7"/>
<dbReference type="InterPro" id="IPR045071">
    <property type="entry name" value="BBP-like"/>
</dbReference>
<dbReference type="InterPro" id="IPR004087">
    <property type="entry name" value="KH_dom"/>
</dbReference>
<dbReference type="PANTHER" id="PTHR11208">
    <property type="entry name" value="RNA-BINDING PROTEIN RELATED"/>
    <property type="match status" value="1"/>
</dbReference>
<sequence length="395" mass="44740">MEPRLTAGGQTTDRMELIRQGRVGDNAAALADQLVLEFLVMELTEPPAAQLAKMAGDGAQLQFISSMFDRNPILERLAASAVSQRFGTNIQRNSLHPYEDFDESTIPVECSQNLRLLYLVREVLQRRNTFCHNVHAQAKQLRQVPLTAPHKQLQQDLNSTNVMRHCENCGSNRQFIYHTNLTQNSSLGQNVRDLISQSENEHGMLKASSKMNTASIAGKEEQVVRTSKITEKLDENDVTMSVKVYIPSPPPRNWMKMTSLCLLKFTFLRHHQFSGVKCSYIGRLIGPNGITIRELQLETRCHIAVRGRGSIKDSKLFRKMRHKPGFGHLREDTHVLVEAKASTRTECRSLIEKAKKRISEMFTPEFDALKREQLIHLAMLNGTYRQSVSSSSQPS</sequence>
<dbReference type="Pfam" id="PF22675">
    <property type="entry name" value="KH-I_KHDC4-BBP"/>
    <property type="match status" value="1"/>
</dbReference>
<reference evidence="4" key="2">
    <citation type="journal article" date="2016" name="Sci. Rep.">
        <title>Dictyocaulus viviparus genome, variome and transcriptome elucidate lungworm biology and support future intervention.</title>
        <authorList>
            <person name="McNulty S.N."/>
            <person name="Strube C."/>
            <person name="Rosa B.A."/>
            <person name="Martin J.C."/>
            <person name="Tyagi R."/>
            <person name="Choi Y.J."/>
            <person name="Wang Q."/>
            <person name="Hallsworth Pepin K."/>
            <person name="Zhang X."/>
            <person name="Ozersky P."/>
            <person name="Wilson R.K."/>
            <person name="Sternberg P.W."/>
            <person name="Gasser R.B."/>
            <person name="Mitreva M."/>
        </authorList>
    </citation>
    <scope>NUCLEOTIDE SEQUENCE [LARGE SCALE GENOMIC DNA]</scope>
    <source>
        <strain evidence="4">HannoverDv2000</strain>
    </source>
</reference>
<evidence type="ECO:0000313" key="3">
    <source>
        <dbReference type="EMBL" id="KJH50758.1"/>
    </source>
</evidence>
<keyword evidence="1" id="KW-0694">RNA-binding</keyword>
<dbReference type="SMART" id="SM00322">
    <property type="entry name" value="KH"/>
    <property type="match status" value="1"/>
</dbReference>
<organism evidence="3 4">
    <name type="scientific">Dictyocaulus viviparus</name>
    <name type="common">Bovine lungworm</name>
    <dbReference type="NCBI Taxonomy" id="29172"/>
    <lineage>
        <taxon>Eukaryota</taxon>
        <taxon>Metazoa</taxon>
        <taxon>Ecdysozoa</taxon>
        <taxon>Nematoda</taxon>
        <taxon>Chromadorea</taxon>
        <taxon>Rhabditida</taxon>
        <taxon>Rhabditina</taxon>
        <taxon>Rhabditomorpha</taxon>
        <taxon>Strongyloidea</taxon>
        <taxon>Metastrongylidae</taxon>
        <taxon>Dictyocaulus</taxon>
    </lineage>
</organism>
<proteinExistence type="predicted"/>
<evidence type="ECO:0000256" key="1">
    <source>
        <dbReference type="ARBA" id="ARBA00022884"/>
    </source>
</evidence>
<dbReference type="GO" id="GO:0005634">
    <property type="term" value="C:nucleus"/>
    <property type="evidence" value="ECO:0007669"/>
    <property type="project" value="TreeGrafter"/>
</dbReference>
<dbReference type="InterPro" id="IPR036612">
    <property type="entry name" value="KH_dom_type_1_sf"/>
</dbReference>
<dbReference type="GO" id="GO:0048024">
    <property type="term" value="P:regulation of mRNA splicing, via spliceosome"/>
    <property type="evidence" value="ECO:0007669"/>
    <property type="project" value="TreeGrafter"/>
</dbReference>
<dbReference type="OrthoDB" id="5846900at2759"/>